<protein>
    <submittedName>
        <fullName evidence="2">Unannotated protein</fullName>
    </submittedName>
</protein>
<dbReference type="GO" id="GO:0052689">
    <property type="term" value="F:carboxylic ester hydrolase activity"/>
    <property type="evidence" value="ECO:0007669"/>
    <property type="project" value="InterPro"/>
</dbReference>
<reference evidence="2" key="1">
    <citation type="submission" date="2020-05" db="EMBL/GenBank/DDBJ databases">
        <authorList>
            <person name="Chiriac C."/>
            <person name="Salcher M."/>
            <person name="Ghai R."/>
            <person name="Kavagutti S V."/>
        </authorList>
    </citation>
    <scope>NUCLEOTIDE SEQUENCE</scope>
</reference>
<dbReference type="PANTHER" id="PTHR43194">
    <property type="entry name" value="HYDROLASE ALPHA/BETA FOLD FAMILY"/>
    <property type="match status" value="1"/>
</dbReference>
<gene>
    <name evidence="2" type="ORF">UFOPK3376_01686</name>
</gene>
<sequence length="245" mass="25454">MSHLGVVVLHGLGGTPHSVMPLTAAVHGAGYAVVAPQLPGHGTQPTELAGYVWDDWLQAVLATIDELSPRCSAVVLVGQSMGATLALLAARQRPAIRGIAAINPLVLPPDPDATEHLDYLLARGRTMQPAGHPDLRDPTAHDSAYLELPVRSLIELGHGATLANVAMHDIDRPMLIVSSDHDTVVDPANADALAGAVAAAGHGPVTRLHLPNSGHVAALDLDRELLCRELLTWLANLTDASGAAG</sequence>
<dbReference type="Gene3D" id="3.40.50.1820">
    <property type="entry name" value="alpha/beta hydrolase"/>
    <property type="match status" value="1"/>
</dbReference>
<dbReference type="AlphaFoldDB" id="A0A6J7EMU7"/>
<dbReference type="SUPFAM" id="SSF53474">
    <property type="entry name" value="alpha/beta-Hydrolases"/>
    <property type="match status" value="1"/>
</dbReference>
<dbReference type="EMBL" id="CAFBLP010000040">
    <property type="protein sequence ID" value="CAB4882545.1"/>
    <property type="molecule type" value="Genomic_DNA"/>
</dbReference>
<proteinExistence type="predicted"/>
<dbReference type="InterPro" id="IPR029058">
    <property type="entry name" value="AB_hydrolase_fold"/>
</dbReference>
<evidence type="ECO:0000313" key="2">
    <source>
        <dbReference type="EMBL" id="CAB4882545.1"/>
    </source>
</evidence>
<dbReference type="InterPro" id="IPR050228">
    <property type="entry name" value="Carboxylesterase_BioH"/>
</dbReference>
<dbReference type="InterPro" id="IPR000073">
    <property type="entry name" value="AB_hydrolase_1"/>
</dbReference>
<accession>A0A6J7EMU7</accession>
<dbReference type="PIRSF" id="PIRSF017388">
    <property type="entry name" value="Esterase_lipase"/>
    <property type="match status" value="1"/>
</dbReference>
<dbReference type="Pfam" id="PF12697">
    <property type="entry name" value="Abhydrolase_6"/>
    <property type="match status" value="1"/>
</dbReference>
<name>A0A6J7EMU7_9ZZZZ</name>
<dbReference type="PANTHER" id="PTHR43194:SF2">
    <property type="entry name" value="PEROXISOMAL MEMBRANE PROTEIN LPX1"/>
    <property type="match status" value="1"/>
</dbReference>
<feature type="domain" description="AB hydrolase-1" evidence="1">
    <location>
        <begin position="6"/>
        <end position="220"/>
    </location>
</feature>
<organism evidence="2">
    <name type="scientific">freshwater metagenome</name>
    <dbReference type="NCBI Taxonomy" id="449393"/>
    <lineage>
        <taxon>unclassified sequences</taxon>
        <taxon>metagenomes</taxon>
        <taxon>ecological metagenomes</taxon>
    </lineage>
</organism>
<evidence type="ECO:0000259" key="1">
    <source>
        <dbReference type="Pfam" id="PF12697"/>
    </source>
</evidence>
<dbReference type="InterPro" id="IPR012354">
    <property type="entry name" value="Esterase_lipase"/>
</dbReference>